<feature type="compositionally biased region" description="Polar residues" evidence="1">
    <location>
        <begin position="545"/>
        <end position="561"/>
    </location>
</feature>
<dbReference type="Pfam" id="PF13391">
    <property type="entry name" value="HNH_2"/>
    <property type="match status" value="1"/>
</dbReference>
<reference evidence="3 4" key="1">
    <citation type="submission" date="2021-07" db="EMBL/GenBank/DDBJ databases">
        <title>Genome data of Colletotrichum spaethianum.</title>
        <authorList>
            <person name="Utami Y.D."/>
            <person name="Hiruma K."/>
        </authorList>
    </citation>
    <scope>NUCLEOTIDE SEQUENCE [LARGE SCALE GENOMIC DNA]</scope>
    <source>
        <strain evidence="3 4">MAFF 242679</strain>
    </source>
</reference>
<protein>
    <recommendedName>
        <fullName evidence="2">HNH nuclease domain-containing protein</fullName>
    </recommendedName>
</protein>
<feature type="compositionally biased region" description="Polar residues" evidence="1">
    <location>
        <begin position="224"/>
        <end position="256"/>
    </location>
</feature>
<accession>A0AA37GKE8</accession>
<dbReference type="AlphaFoldDB" id="A0AA37GKE8"/>
<gene>
    <name evidence="3" type="ORF">ColLi_05083</name>
</gene>
<feature type="region of interest" description="Disordered" evidence="1">
    <location>
        <begin position="543"/>
        <end position="573"/>
    </location>
</feature>
<feature type="region of interest" description="Disordered" evidence="1">
    <location>
        <begin position="398"/>
        <end position="421"/>
    </location>
</feature>
<dbReference type="InterPro" id="IPR003615">
    <property type="entry name" value="HNH_nuc"/>
</dbReference>
<evidence type="ECO:0000313" key="4">
    <source>
        <dbReference type="Proteomes" id="UP001055172"/>
    </source>
</evidence>
<comment type="caution">
    <text evidence="3">The sequence shown here is derived from an EMBL/GenBank/DDBJ whole genome shotgun (WGS) entry which is preliminary data.</text>
</comment>
<feature type="compositionally biased region" description="Basic and acidic residues" evidence="1">
    <location>
        <begin position="563"/>
        <end position="573"/>
    </location>
</feature>
<name>A0AA37GKE8_9PEZI</name>
<feature type="compositionally biased region" description="Basic and acidic residues" evidence="1">
    <location>
        <begin position="270"/>
        <end position="284"/>
    </location>
</feature>
<organism evidence="3 4">
    <name type="scientific">Colletotrichum liriopes</name>
    <dbReference type="NCBI Taxonomy" id="708192"/>
    <lineage>
        <taxon>Eukaryota</taxon>
        <taxon>Fungi</taxon>
        <taxon>Dikarya</taxon>
        <taxon>Ascomycota</taxon>
        <taxon>Pezizomycotina</taxon>
        <taxon>Sordariomycetes</taxon>
        <taxon>Hypocreomycetidae</taxon>
        <taxon>Glomerellales</taxon>
        <taxon>Glomerellaceae</taxon>
        <taxon>Colletotrichum</taxon>
        <taxon>Colletotrichum spaethianum species complex</taxon>
    </lineage>
</organism>
<dbReference type="Proteomes" id="UP001055172">
    <property type="component" value="Unassembled WGS sequence"/>
</dbReference>
<proteinExistence type="predicted"/>
<feature type="region of interest" description="Disordered" evidence="1">
    <location>
        <begin position="224"/>
        <end position="284"/>
    </location>
</feature>
<evidence type="ECO:0000256" key="1">
    <source>
        <dbReference type="SAM" id="MobiDB-lite"/>
    </source>
</evidence>
<evidence type="ECO:0000259" key="2">
    <source>
        <dbReference type="Pfam" id="PF13391"/>
    </source>
</evidence>
<keyword evidence="4" id="KW-1185">Reference proteome</keyword>
<feature type="domain" description="HNH nuclease" evidence="2">
    <location>
        <begin position="300"/>
        <end position="370"/>
    </location>
</feature>
<evidence type="ECO:0000313" key="3">
    <source>
        <dbReference type="EMBL" id="GJC82245.1"/>
    </source>
</evidence>
<dbReference type="EMBL" id="BPPX01000009">
    <property type="protein sequence ID" value="GJC82245.1"/>
    <property type="molecule type" value="Genomic_DNA"/>
</dbReference>
<sequence length="573" mass="63714">MESAMDTSVEDTKPQNNIARRFFQLVNDNRQDAAKLELIESILESLDGGETTESTRKCNIIERLLSQLSADNGTLLPEKLVAVEAFLKSLENPNMCATYLYELNNFCDAEWPALMERNKPNASTLPEIRYIDRLEEKLVILKAISEEEIPSEWPNEPKRRIDQSLVTEDVWAAFWVATVEELQQFLDSKVRSGIYPVESIERQLFAVSVAVPMVISSVMNKRTIGTSSQATSSRPTTLSQQATPSKPAASSQQAMSKSGVGSRIQSLRGKGKEKETRKQSSIDDTKKRDGWECTLLHTIVTEAAHIYPVAKVKAAGECKALLGILNFIWGRVTCEKFKDALGIKDLDIPMNMVTLDNAPHHLWDHGRITFPPVLSTPNRIDLVVRILEPLDWSKRKREGSALPDGLATDPRTKVKTHMNPTGKLTKTTAKERTDVRFVSADTQHRIYDGHRFTITSDDPDLLPSVELLRLRDRVMAMMMLKGGADVDDDVLSSSSGGDDAPRVLVGDGDFEVDMEAKVLEWSERAGGELAPLTAEEADEMAWTASVIQQPENVGDSFSSEGQPEDRGESRGED</sequence>